<dbReference type="EMBL" id="CAJZAG010000012">
    <property type="protein sequence ID" value="CAG9184410.1"/>
    <property type="molecule type" value="Genomic_DNA"/>
</dbReference>
<keyword evidence="1" id="KW-0732">Signal</keyword>
<reference evidence="2 3" key="1">
    <citation type="submission" date="2021-08" db="EMBL/GenBank/DDBJ databases">
        <authorList>
            <person name="Peeters C."/>
        </authorList>
    </citation>
    <scope>NUCLEOTIDE SEQUENCE [LARGE SCALE GENOMIC DNA]</scope>
    <source>
        <strain evidence="2 3">LMG 32289</strain>
    </source>
</reference>
<feature type="signal peptide" evidence="1">
    <location>
        <begin position="1"/>
        <end position="18"/>
    </location>
</feature>
<protein>
    <submittedName>
        <fullName evidence="2">Uncharacterized protein</fullName>
    </submittedName>
</protein>
<proteinExistence type="predicted"/>
<feature type="chain" id="PRO_5045979674" evidence="1">
    <location>
        <begin position="19"/>
        <end position="406"/>
    </location>
</feature>
<evidence type="ECO:0000313" key="3">
    <source>
        <dbReference type="Proteomes" id="UP000706525"/>
    </source>
</evidence>
<evidence type="ECO:0000313" key="2">
    <source>
        <dbReference type="EMBL" id="CAG9184410.1"/>
    </source>
</evidence>
<sequence>MPYVAAMMRARWSAFLHATSCVLAAKGLAFVPAASTALPHLGIDVLAEVDFLLGDAYHLTKAGHCLPYRTLAEKGLNAGRQGLYKSVSLSVFHALQAKGLVLVRQADSGAAAFVELSAHALHVGRAVDADLYEVQWRAILRALRAEGVELRRGATGRLQDLPAAPAIGRVVALAAARLMAPDVNDLAIREMAHEWLALQCYGTKLAGFDTVLQRLGVGPATRPAVAAVDHDAHQLPTKLVARMQSVHVQRLRAQTAIEALADAVDALEMRWRAAPADRPLPAPVSRALAEGIGIAVGSWEFPAKDEEEQQNWARYRVEDGAGLEGLRELLACLGKAGMHLAPPTSDKAWLNPAGHIRRHRRELLRARRGHLGVADGGDALPYTPTARRLAVCCVLPSPQRGSRSRR</sequence>
<dbReference type="Proteomes" id="UP000706525">
    <property type="component" value="Unassembled WGS sequence"/>
</dbReference>
<keyword evidence="3" id="KW-1185">Reference proteome</keyword>
<accession>A0ABM8XVM6</accession>
<gene>
    <name evidence="2" type="ORF">LMG32289_05609</name>
</gene>
<name>A0ABM8XVM6_9BURK</name>
<organism evidence="2 3">
    <name type="scientific">Cupriavidus pampae</name>
    <dbReference type="NCBI Taxonomy" id="659251"/>
    <lineage>
        <taxon>Bacteria</taxon>
        <taxon>Pseudomonadati</taxon>
        <taxon>Pseudomonadota</taxon>
        <taxon>Betaproteobacteria</taxon>
        <taxon>Burkholderiales</taxon>
        <taxon>Burkholderiaceae</taxon>
        <taxon>Cupriavidus</taxon>
    </lineage>
</organism>
<comment type="caution">
    <text evidence="2">The sequence shown here is derived from an EMBL/GenBank/DDBJ whole genome shotgun (WGS) entry which is preliminary data.</text>
</comment>
<evidence type="ECO:0000256" key="1">
    <source>
        <dbReference type="SAM" id="SignalP"/>
    </source>
</evidence>